<dbReference type="AlphaFoldDB" id="Q5KDM4"/>
<evidence type="ECO:0000256" key="6">
    <source>
        <dbReference type="SAM" id="MobiDB-lite"/>
    </source>
</evidence>
<dbReference type="SUPFAM" id="SSF46689">
    <property type="entry name" value="Homeodomain-like"/>
    <property type="match status" value="1"/>
</dbReference>
<dbReference type="PANTHER" id="PTHR24327:SF41">
    <property type="entry name" value="BRAIN-SPECIFIC HOMEOBOX PROTEIN"/>
    <property type="match status" value="1"/>
</dbReference>
<evidence type="ECO:0000256" key="2">
    <source>
        <dbReference type="ARBA" id="ARBA00023155"/>
    </source>
</evidence>
<dbReference type="HOGENOM" id="CLU_624057_0_0_1"/>
<dbReference type="FunFam" id="1.10.10.60:FF:000862">
    <property type="match status" value="1"/>
</dbReference>
<dbReference type="PANTHER" id="PTHR24327">
    <property type="entry name" value="HOMEOBOX PROTEIN"/>
    <property type="match status" value="1"/>
</dbReference>
<feature type="compositionally biased region" description="Basic and acidic residues" evidence="6">
    <location>
        <begin position="427"/>
        <end position="436"/>
    </location>
</feature>
<evidence type="ECO:0000256" key="1">
    <source>
        <dbReference type="ARBA" id="ARBA00023125"/>
    </source>
</evidence>
<dbReference type="EMBL" id="AE017347">
    <property type="protein sequence ID" value="AAW44722.1"/>
    <property type="molecule type" value="Genomic_DNA"/>
</dbReference>
<reference evidence="8 9" key="1">
    <citation type="journal article" date="2005" name="Science">
        <title>The genome of the basidiomycetous yeast and human pathogen Cryptococcus neoformans.</title>
        <authorList>
            <person name="Loftus B.J."/>
            <person name="Fung E."/>
            <person name="Roncaglia P."/>
            <person name="Rowley D."/>
            <person name="Amedeo P."/>
            <person name="Bruno D."/>
            <person name="Vamathevan J."/>
            <person name="Miranda M."/>
            <person name="Anderson I.J."/>
            <person name="Fraser J.A."/>
            <person name="Allen J.E."/>
            <person name="Bosdet I.E."/>
            <person name="Brent M.R."/>
            <person name="Chiu R."/>
            <person name="Doering T.L."/>
            <person name="Donlin M.J."/>
            <person name="D'Souza C.A."/>
            <person name="Fox D.S."/>
            <person name="Grinberg V."/>
            <person name="Fu J."/>
            <person name="Fukushima M."/>
            <person name="Haas B.J."/>
            <person name="Huang J.C."/>
            <person name="Janbon G."/>
            <person name="Jones S.J."/>
            <person name="Koo H.L."/>
            <person name="Krzywinski M.I."/>
            <person name="Kwon-Chung J.K."/>
            <person name="Lengeler K.B."/>
            <person name="Maiti R."/>
            <person name="Marra M.A."/>
            <person name="Marra R.E."/>
            <person name="Mathewson C.A."/>
            <person name="Mitchell T.G."/>
            <person name="Pertea M."/>
            <person name="Riggs F.R."/>
            <person name="Salzberg S.L."/>
            <person name="Schein J.E."/>
            <person name="Shvartsbeyn A."/>
            <person name="Shin H."/>
            <person name="Shumway M."/>
            <person name="Specht C.A."/>
            <person name="Suh B.B."/>
            <person name="Tenney A."/>
            <person name="Utterback T.R."/>
            <person name="Wickes B.L."/>
            <person name="Wortman J.R."/>
            <person name="Wye N.H."/>
            <person name="Kronstad J.W."/>
            <person name="Lodge J.K."/>
            <person name="Heitman J."/>
            <person name="Davis R.W."/>
            <person name="Fraser C.M."/>
            <person name="Hyman R.W."/>
        </authorList>
    </citation>
    <scope>NUCLEOTIDE SEQUENCE [LARGE SCALE GENOMIC DNA]</scope>
    <source>
        <strain evidence="9">JEC21 / ATCC MYA-565</strain>
    </source>
</reference>
<accession>Q5KDM4</accession>
<dbReference type="VEuPathDB" id="FungiDB:CNG03450"/>
<dbReference type="CDD" id="cd00086">
    <property type="entry name" value="homeodomain"/>
    <property type="match status" value="1"/>
</dbReference>
<dbReference type="GO" id="GO:0005634">
    <property type="term" value="C:nucleus"/>
    <property type="evidence" value="ECO:0000318"/>
    <property type="project" value="GO_Central"/>
</dbReference>
<dbReference type="InterPro" id="IPR050460">
    <property type="entry name" value="Distal-less_Homeobox_TF"/>
</dbReference>
<dbReference type="PaxDb" id="214684-Q5KDM4"/>
<dbReference type="KEGG" id="cne:CNG03450"/>
<dbReference type="Pfam" id="PF00046">
    <property type="entry name" value="Homeodomain"/>
    <property type="match status" value="1"/>
</dbReference>
<dbReference type="OrthoDB" id="2576500at2759"/>
<dbReference type="SMART" id="SM00389">
    <property type="entry name" value="HOX"/>
    <property type="match status" value="1"/>
</dbReference>
<comment type="subcellular location">
    <subcellularLocation>
        <location evidence="4 5">Nucleus</location>
    </subcellularLocation>
</comment>
<sequence length="442" mass="49143">MSARQQVPFRELSQEAKMSTSPPLRGIPIDRLSTRSFGREESMSKSSDNHKSVLLSPIARSSSSSPVPRPSHKLSEVVEAVEDKGKKTSQSLPAASLPLIFRSSPTLPPLNTRNPSRDSSPSSRTGPPPHPTVFHVEHGAFPRKSKEHGHDCPPARPYFPPWYSHPLGYPHPHSSSERHYSSLSRIHTHPEEYYSIHMPTDRYYNAPLHPYYDLEDYYPPPSPFPAHVYARGKEVYHRIPQPSRPRLHIHPYAFPWSNEGDVRFYSGEGKSNGSQPSHGLGQGPVEGSSDRKLSKGTLSSPASATSTSAATVMSFKSPRKRTNDVQLAMLSDVFQRTQYPSTEERDELARQLGMTSRSVQIWFQNRRRAVKVDQQSAIQRAEAEARAAEATLRGLPAPPFLTGSVPGGSGSRRNSDSELEDNTEVDAVMKRERKSPDAGMEG</sequence>
<dbReference type="Gene3D" id="1.10.10.60">
    <property type="entry name" value="Homeodomain-like"/>
    <property type="match status" value="1"/>
</dbReference>
<dbReference type="PROSITE" id="PS50071">
    <property type="entry name" value="HOMEOBOX_2"/>
    <property type="match status" value="1"/>
</dbReference>
<evidence type="ECO:0000313" key="9">
    <source>
        <dbReference type="Proteomes" id="UP000002149"/>
    </source>
</evidence>
<dbReference type="GO" id="GO:0000981">
    <property type="term" value="F:DNA-binding transcription factor activity, RNA polymerase II-specific"/>
    <property type="evidence" value="ECO:0000318"/>
    <property type="project" value="GO_Central"/>
</dbReference>
<protein>
    <submittedName>
        <fullName evidence="8">Specific transcriptional repressor, putative</fullName>
    </submittedName>
</protein>
<evidence type="ECO:0000256" key="3">
    <source>
        <dbReference type="ARBA" id="ARBA00023242"/>
    </source>
</evidence>
<evidence type="ECO:0000259" key="7">
    <source>
        <dbReference type="PROSITE" id="PS50071"/>
    </source>
</evidence>
<organism evidence="8 9">
    <name type="scientific">Cryptococcus deneoformans (strain JEC21 / ATCC MYA-565)</name>
    <name type="common">Cryptococcus neoformans var. neoformans serotype D</name>
    <dbReference type="NCBI Taxonomy" id="214684"/>
    <lineage>
        <taxon>Eukaryota</taxon>
        <taxon>Fungi</taxon>
        <taxon>Dikarya</taxon>
        <taxon>Basidiomycota</taxon>
        <taxon>Agaricomycotina</taxon>
        <taxon>Tremellomycetes</taxon>
        <taxon>Tremellales</taxon>
        <taxon>Cryptococcaceae</taxon>
        <taxon>Cryptococcus</taxon>
        <taxon>Cryptococcus neoformans species complex</taxon>
    </lineage>
</organism>
<dbReference type="GO" id="GO:0006357">
    <property type="term" value="P:regulation of transcription by RNA polymerase II"/>
    <property type="evidence" value="ECO:0000318"/>
    <property type="project" value="GO_Central"/>
</dbReference>
<evidence type="ECO:0000256" key="5">
    <source>
        <dbReference type="RuleBase" id="RU000682"/>
    </source>
</evidence>
<dbReference type="PROSITE" id="PS00027">
    <property type="entry name" value="HOMEOBOX_1"/>
    <property type="match status" value="1"/>
</dbReference>
<evidence type="ECO:0000256" key="4">
    <source>
        <dbReference type="PROSITE-ProRule" id="PRU00108"/>
    </source>
</evidence>
<feature type="compositionally biased region" description="Low complexity" evidence="6">
    <location>
        <begin position="112"/>
        <end position="125"/>
    </location>
</feature>
<keyword evidence="1 4" id="KW-0238">DNA-binding</keyword>
<feature type="region of interest" description="Disordered" evidence="6">
    <location>
        <begin position="392"/>
        <end position="442"/>
    </location>
</feature>
<dbReference type="GeneID" id="3258758"/>
<dbReference type="OMA" id="NDVQLAM"/>
<dbReference type="GO" id="GO:0000978">
    <property type="term" value="F:RNA polymerase II cis-regulatory region sequence-specific DNA binding"/>
    <property type="evidence" value="ECO:0000318"/>
    <property type="project" value="GO_Central"/>
</dbReference>
<dbReference type="Proteomes" id="UP000002149">
    <property type="component" value="Chromosome 7"/>
</dbReference>
<keyword evidence="2 4" id="KW-0371">Homeobox</keyword>
<feature type="compositionally biased region" description="Basic and acidic residues" evidence="6">
    <location>
        <begin position="73"/>
        <end position="86"/>
    </location>
</feature>
<dbReference type="InterPro" id="IPR009057">
    <property type="entry name" value="Homeodomain-like_sf"/>
</dbReference>
<feature type="compositionally biased region" description="Low complexity" evidence="6">
    <location>
        <begin position="52"/>
        <end position="66"/>
    </location>
</feature>
<dbReference type="PRINTS" id="PR00031">
    <property type="entry name" value="HTHREPRESSR"/>
</dbReference>
<dbReference type="InterPro" id="IPR017970">
    <property type="entry name" value="Homeobox_CS"/>
</dbReference>
<feature type="region of interest" description="Disordered" evidence="6">
    <location>
        <begin position="265"/>
        <end position="320"/>
    </location>
</feature>
<feature type="compositionally biased region" description="Low complexity" evidence="6">
    <location>
        <begin position="297"/>
        <end position="311"/>
    </location>
</feature>
<feature type="compositionally biased region" description="Basic and acidic residues" evidence="6">
    <location>
        <begin position="37"/>
        <end position="51"/>
    </location>
</feature>
<dbReference type="eggNOG" id="KOG0850">
    <property type="taxonomic scope" value="Eukaryota"/>
</dbReference>
<feature type="domain" description="Homeobox" evidence="7">
    <location>
        <begin position="313"/>
        <end position="373"/>
    </location>
</feature>
<dbReference type="InterPro" id="IPR000047">
    <property type="entry name" value="HTH_motif"/>
</dbReference>
<evidence type="ECO:0000313" key="8">
    <source>
        <dbReference type="EMBL" id="AAW44722.1"/>
    </source>
</evidence>
<dbReference type="InParanoid" id="Q5KDM4"/>
<dbReference type="InterPro" id="IPR001356">
    <property type="entry name" value="HD"/>
</dbReference>
<proteinExistence type="predicted"/>
<dbReference type="RefSeq" id="XP_572029.1">
    <property type="nucleotide sequence ID" value="XM_572029.2"/>
</dbReference>
<gene>
    <name evidence="8" type="ordered locus">CNG03450</name>
</gene>
<feature type="DNA-binding region" description="Homeobox" evidence="4">
    <location>
        <begin position="315"/>
        <end position="374"/>
    </location>
</feature>
<feature type="region of interest" description="Disordered" evidence="6">
    <location>
        <begin position="1"/>
        <end position="136"/>
    </location>
</feature>
<name>Q5KDM4_CRYD1</name>
<keyword evidence="9" id="KW-1185">Reference proteome</keyword>
<keyword evidence="3 4" id="KW-0539">Nucleus</keyword>